<protein>
    <submittedName>
        <fullName evidence="3">F-box/LRR-repeat protein 4</fullName>
    </submittedName>
</protein>
<dbReference type="Pfam" id="PF25372">
    <property type="entry name" value="DUF7885"/>
    <property type="match status" value="1"/>
</dbReference>
<dbReference type="KEGG" id="cmos:111456206"/>
<dbReference type="RefSeq" id="XP_022953782.1">
    <property type="nucleotide sequence ID" value="XM_023098014.1"/>
</dbReference>
<evidence type="ECO:0000313" key="2">
    <source>
        <dbReference type="Proteomes" id="UP000504609"/>
    </source>
</evidence>
<dbReference type="GeneID" id="111456206"/>
<dbReference type="Pfam" id="PF13516">
    <property type="entry name" value="LRR_6"/>
    <property type="match status" value="1"/>
</dbReference>
<dbReference type="SMART" id="SM00367">
    <property type="entry name" value="LRR_CC"/>
    <property type="match status" value="10"/>
</dbReference>
<feature type="domain" description="F-box/LRR-repeat protein 15-like leucin rich repeat" evidence="1">
    <location>
        <begin position="164"/>
        <end position="360"/>
    </location>
</feature>
<dbReference type="InterPro" id="IPR032675">
    <property type="entry name" value="LRR_dom_sf"/>
</dbReference>
<organism evidence="2 3">
    <name type="scientific">Cucurbita moschata</name>
    <name type="common">Winter crookneck squash</name>
    <name type="synonym">Cucurbita pepo var. moschata</name>
    <dbReference type="NCBI Taxonomy" id="3662"/>
    <lineage>
        <taxon>Eukaryota</taxon>
        <taxon>Viridiplantae</taxon>
        <taxon>Streptophyta</taxon>
        <taxon>Embryophyta</taxon>
        <taxon>Tracheophyta</taxon>
        <taxon>Spermatophyta</taxon>
        <taxon>Magnoliopsida</taxon>
        <taxon>eudicotyledons</taxon>
        <taxon>Gunneridae</taxon>
        <taxon>Pentapetalae</taxon>
        <taxon>rosids</taxon>
        <taxon>fabids</taxon>
        <taxon>Cucurbitales</taxon>
        <taxon>Cucurbitaceae</taxon>
        <taxon>Cucurbiteae</taxon>
        <taxon>Cucurbita</taxon>
    </lineage>
</organism>
<dbReference type="GO" id="GO:0031146">
    <property type="term" value="P:SCF-dependent proteasomal ubiquitin-dependent protein catabolic process"/>
    <property type="evidence" value="ECO:0007669"/>
    <property type="project" value="TreeGrafter"/>
</dbReference>
<dbReference type="SUPFAM" id="SSF52047">
    <property type="entry name" value="RNI-like"/>
    <property type="match status" value="2"/>
</dbReference>
<dbReference type="Gene3D" id="3.80.10.10">
    <property type="entry name" value="Ribonuclease Inhibitor"/>
    <property type="match status" value="4"/>
</dbReference>
<reference evidence="3" key="1">
    <citation type="submission" date="2025-08" db="UniProtKB">
        <authorList>
            <consortium name="RefSeq"/>
        </authorList>
    </citation>
    <scope>IDENTIFICATION</scope>
    <source>
        <tissue evidence="3">Young leaves</tissue>
    </source>
</reference>
<gene>
    <name evidence="3" type="primary">LOC111456206</name>
</gene>
<dbReference type="InterPro" id="IPR006553">
    <property type="entry name" value="Leu-rich_rpt_Cys-con_subtyp"/>
</dbReference>
<accession>A0A6J1GP68</accession>
<dbReference type="SUPFAM" id="SSF81383">
    <property type="entry name" value="F-box domain"/>
    <property type="match status" value="1"/>
</dbReference>
<dbReference type="Proteomes" id="UP000504609">
    <property type="component" value="Unplaced"/>
</dbReference>
<proteinExistence type="predicted"/>
<dbReference type="PANTHER" id="PTHR13318">
    <property type="entry name" value="PARTNER OF PAIRED, ISOFORM B-RELATED"/>
    <property type="match status" value="1"/>
</dbReference>
<dbReference type="SMR" id="A0A6J1GP68"/>
<dbReference type="InterPro" id="IPR057207">
    <property type="entry name" value="FBXL15_LRR"/>
</dbReference>
<dbReference type="InterPro" id="IPR001611">
    <property type="entry name" value="Leu-rich_rpt"/>
</dbReference>
<dbReference type="PANTHER" id="PTHR13318:SF106">
    <property type="entry name" value="F-BOX_LRR-REPEAT PROTEIN 2"/>
    <property type="match status" value="1"/>
</dbReference>
<dbReference type="AlphaFoldDB" id="A0A6J1GP68"/>
<evidence type="ECO:0000259" key="1">
    <source>
        <dbReference type="Pfam" id="PF25372"/>
    </source>
</evidence>
<name>A0A6J1GP68_CUCMO</name>
<evidence type="ECO:0000313" key="3">
    <source>
        <dbReference type="RefSeq" id="XP_022953782.1"/>
    </source>
</evidence>
<keyword evidence="2" id="KW-1185">Reference proteome</keyword>
<dbReference type="GO" id="GO:0019005">
    <property type="term" value="C:SCF ubiquitin ligase complex"/>
    <property type="evidence" value="ECO:0007669"/>
    <property type="project" value="TreeGrafter"/>
</dbReference>
<dbReference type="InterPro" id="IPR036047">
    <property type="entry name" value="F-box-like_dom_sf"/>
</dbReference>
<sequence length="581" mass="64834">MEENFPYLPEECWEMIFSFLLQRRHSHHFESLSLVCKQFLSITNTLRTTLRISELTIPAMSRIFSRFRQLKRIDLRNFKGVPDDLLIRIAGSGLDIESLDISNQARFPVSGMNFLGSTMRNLRVLLCSKLGVLTDDDLVEIAKLFPNLEDLDISYPMNPLAPSCYSDITDSGIFALIQGLPRLRKANLSGNSLVTDKSLIDLSTKCVWLREIAICDCDLITQSGIAKALRQNPNLSSLSANWIGIPSLNSDLIDSFLSMKNLNSIDLSESIISDQLLNSLANSCSPLKKLVLSHCHDFSFSGISFLLNKNPLIEWLDLEAANFLTDESVKELSEFLPLVKLINLSNCSNLSCSSLFILARNCPALTDIEMKIVNLQKEEGHPTDFVNPKLISLDLSGNKNLCNDGARKIASIFPNLELLKLNHCAAITDEGIGDVLTACPKIRHLEVNYCTGIKNLVMNCELPSMEALKLQRLAIDDSTLAMIGSRCPSLIHLDLLGCLKVTAEGVKEVVRNCRGLREISLWDCCEIDCSVIPWMVFSRRSLREIIPPNFIFPTANQRSLFLRHGCLVHADGFSLDLKGLS</sequence>